<organism evidence="1 2">
    <name type="scientific">Nocardia cyriacigeorgica</name>
    <dbReference type="NCBI Taxonomy" id="135487"/>
    <lineage>
        <taxon>Bacteria</taxon>
        <taxon>Bacillati</taxon>
        <taxon>Actinomycetota</taxon>
        <taxon>Actinomycetes</taxon>
        <taxon>Mycobacteriales</taxon>
        <taxon>Nocardiaceae</taxon>
        <taxon>Nocardia</taxon>
    </lineage>
</organism>
<dbReference type="InterPro" id="IPR036249">
    <property type="entry name" value="Thioredoxin-like_sf"/>
</dbReference>
<accession>A0A6P1CLF0</accession>
<dbReference type="AlphaFoldDB" id="A0A6P1CLF0"/>
<evidence type="ECO:0000313" key="2">
    <source>
        <dbReference type="Proteomes" id="UP000471166"/>
    </source>
</evidence>
<dbReference type="Pfam" id="PF22234">
    <property type="entry name" value="Rv2466c-like"/>
    <property type="match status" value="1"/>
</dbReference>
<comment type="caution">
    <text evidence="1">The sequence shown here is derived from an EMBL/GenBank/DDBJ whole genome shotgun (WGS) entry which is preliminary data.</text>
</comment>
<reference evidence="1 2" key="1">
    <citation type="submission" date="2020-01" db="EMBL/GenBank/DDBJ databases">
        <title>Genetics and antimicrobial susceptibilities of Nocardia species isolated from the soil; a comparison with species isolated from humans.</title>
        <authorList>
            <person name="Carrasco G."/>
            <person name="Monzon S."/>
            <person name="Sansegundo M."/>
            <person name="Garcia E."/>
            <person name="Garrido N."/>
            <person name="Medina M.J."/>
            <person name="Villalon P."/>
            <person name="Ramirez-Arocha A.C."/>
            <person name="Jimenez P."/>
            <person name="Cuesta I."/>
            <person name="Valdezate S."/>
        </authorList>
    </citation>
    <scope>NUCLEOTIDE SEQUENCE [LARGE SCALE GENOMIC DNA]</scope>
    <source>
        <strain evidence="1 2">CNM20110626</strain>
    </source>
</reference>
<dbReference type="Gene3D" id="3.40.30.10">
    <property type="entry name" value="Glutaredoxin"/>
    <property type="match status" value="1"/>
</dbReference>
<protein>
    <submittedName>
        <fullName evidence="1">Disulfide bond formation protein DsbA</fullName>
    </submittedName>
</protein>
<dbReference type="RefSeq" id="WP_014351164.1">
    <property type="nucleotide sequence ID" value="NZ_AP026975.1"/>
</dbReference>
<sequence>MAAITLFVDPVCPFAWVSANWLLDTAGDEHTVALAQMSLAVLNDGQTVDAQHAPMIARSRRVGRLFAAAARRQFSFASLYRELGSRLHPHGAQTDDNAVAAALDAVGLDQGLAAALDDPGFDADVSAAHRISQQALGGRGGSPIISIDGHGYSGPVLTAPPPARQAHRLLNALIDAATTPGFAALHRPYQGPPSFTPSEDDR</sequence>
<dbReference type="EMBL" id="JAAGVB010000011">
    <property type="protein sequence ID" value="NEW32742.1"/>
    <property type="molecule type" value="Genomic_DNA"/>
</dbReference>
<name>A0A6P1CLF0_9NOCA</name>
<dbReference type="Proteomes" id="UP000471166">
    <property type="component" value="Unassembled WGS sequence"/>
</dbReference>
<dbReference type="InterPro" id="IPR053977">
    <property type="entry name" value="Rv2466c-like"/>
</dbReference>
<proteinExistence type="predicted"/>
<dbReference type="OMA" id="HAPMIAR"/>
<evidence type="ECO:0000313" key="1">
    <source>
        <dbReference type="EMBL" id="NEW32742.1"/>
    </source>
</evidence>
<gene>
    <name evidence="1" type="ORF">GV791_09230</name>
</gene>
<dbReference type="SUPFAM" id="SSF52833">
    <property type="entry name" value="Thioredoxin-like"/>
    <property type="match status" value="1"/>
</dbReference>